<reference evidence="1" key="1">
    <citation type="journal article" date="2020" name="mSystems">
        <title>Genome- and Community-Level Interaction Insights into Carbon Utilization and Element Cycling Functions of Hydrothermarchaeota in Hydrothermal Sediment.</title>
        <authorList>
            <person name="Zhou Z."/>
            <person name="Liu Y."/>
            <person name="Xu W."/>
            <person name="Pan J."/>
            <person name="Luo Z.H."/>
            <person name="Li M."/>
        </authorList>
    </citation>
    <scope>NUCLEOTIDE SEQUENCE [LARGE SCALE GENOMIC DNA]</scope>
    <source>
        <strain evidence="1">HyVt-28</strain>
    </source>
</reference>
<dbReference type="AlphaFoldDB" id="A0A7V0LUQ1"/>
<accession>A0A7V0LUQ1</accession>
<protein>
    <submittedName>
        <fullName evidence="1">Uncharacterized protein</fullName>
    </submittedName>
</protein>
<dbReference type="EMBL" id="DRDR01000119">
    <property type="protein sequence ID" value="HDL60364.1"/>
    <property type="molecule type" value="Genomic_DNA"/>
</dbReference>
<gene>
    <name evidence="1" type="ORF">ENH14_02790</name>
</gene>
<comment type="caution">
    <text evidence="1">The sequence shown here is derived from an EMBL/GenBank/DDBJ whole genome shotgun (WGS) entry which is preliminary data.</text>
</comment>
<evidence type="ECO:0000313" key="1">
    <source>
        <dbReference type="EMBL" id="HDL60364.1"/>
    </source>
</evidence>
<dbReference type="Proteomes" id="UP000886381">
    <property type="component" value="Unassembled WGS sequence"/>
</dbReference>
<sequence length="422" mass="50940">MIGNIRDFKDILSKLPYLSVYEEKDKLILDYERLDKSWEIEKSAIEDLLEKLKEKKIKDETILYDEYSYEALVKFEISQPVPFRLFFDEERLLKDDPTNGIVYELSKPTDEYLLFILDALRESEYWAYIFRFFPSRVMKERVSREKLEFFELLSKITRIYTLKIKSRESMSSDRFSKLATSFLFNLSYNLDIAIIEVKFLHELTRYRITRIRRSRIDEIEPPHRIYNHDLVYHYQMAISTDSVPLQFLSFYHVIEHFFHDIYHEDLINTLKAKITSPDFSYKRKRDLENLIKLISQKIKYKDEELLYNEQEALYLTLKKYVRLDNLIAKLREYDELLMDYYQKNKVSFSKGTPTNFSLSDTEKIFKQIADRIYKTRNSIVHSKEGGKPRYVPFRHDKELAMEIPLIRFITEEIIINTSEVIE</sequence>
<name>A0A7V0LUQ1_UNCW3</name>
<proteinExistence type="predicted"/>
<organism evidence="1">
    <name type="scientific">candidate division WOR-3 bacterium</name>
    <dbReference type="NCBI Taxonomy" id="2052148"/>
    <lineage>
        <taxon>Bacteria</taxon>
        <taxon>Bacteria division WOR-3</taxon>
    </lineage>
</organism>